<protein>
    <submittedName>
        <fullName evidence="2">Uncharacterized protein</fullName>
    </submittedName>
</protein>
<keyword evidence="3" id="KW-1185">Reference proteome</keyword>
<organism evidence="2 3">
    <name type="scientific">Brachybacterium kimchii</name>
    <dbReference type="NCBI Taxonomy" id="2942909"/>
    <lineage>
        <taxon>Bacteria</taxon>
        <taxon>Bacillati</taxon>
        <taxon>Actinomycetota</taxon>
        <taxon>Actinomycetes</taxon>
        <taxon>Micrococcales</taxon>
        <taxon>Dermabacteraceae</taxon>
        <taxon>Brachybacterium</taxon>
    </lineage>
</organism>
<sequence>MPPNNTMEFSEWWKQYHPNSQPNDNTTSKRTDFSSRAMFFLAAAAQMNARDALTLYQRNDPQNALRAAAATGTAAEMISKVALGAASPHLLVSKGDHTSTLLLANHASVEPSNPVTYFRSIEAWDSLTAARKLYAGKVFGGSTSRPYPPFAVRNAALHMGMSDRKMTESAVKDMALLVNEVLAVLNVSPGSFWGSNLWPLVSTIIEEHSSAVEKTFHAKLFAAQQLYESRIESLAPEAKIALVAILESTLSTELDPGEQLIQWTCPACEHTGHLTCTKDRGPIQREIINHHDVDTFVGVTARPTIFECPVCDLFLEDEELAFADDIPGTIDLEPESPTEEDYDAEEWYDDYDRADYEDF</sequence>
<geneLocation type="plasmid" evidence="2 3">
    <name>pCBA3104-01</name>
</geneLocation>
<feature type="compositionally biased region" description="Basic and acidic residues" evidence="1">
    <location>
        <begin position="350"/>
        <end position="359"/>
    </location>
</feature>
<name>A0ABY4NB50_9MICO</name>
<dbReference type="EMBL" id="CP097219">
    <property type="protein sequence ID" value="UQN31788.1"/>
    <property type="molecule type" value="Genomic_DNA"/>
</dbReference>
<feature type="region of interest" description="Disordered" evidence="1">
    <location>
        <begin position="327"/>
        <end position="359"/>
    </location>
</feature>
<keyword evidence="2" id="KW-0614">Plasmid</keyword>
<dbReference type="Proteomes" id="UP001055868">
    <property type="component" value="Plasmid pCBA3104-01"/>
</dbReference>
<reference evidence="2" key="1">
    <citation type="submission" date="2022-05" db="EMBL/GenBank/DDBJ databases">
        <title>Genomic analysis of Brachybacterium sp. CBA3104.</title>
        <authorList>
            <person name="Roh S.W."/>
            <person name="Kim Y.B."/>
            <person name="Kim Y."/>
        </authorList>
    </citation>
    <scope>NUCLEOTIDE SEQUENCE</scope>
    <source>
        <strain evidence="2">CBA3104</strain>
        <plasmid evidence="2">pCBA3104-01</plasmid>
    </source>
</reference>
<accession>A0ABY4NB50</accession>
<evidence type="ECO:0000313" key="3">
    <source>
        <dbReference type="Proteomes" id="UP001055868"/>
    </source>
</evidence>
<proteinExistence type="predicted"/>
<gene>
    <name evidence="2" type="ORF">M4486_19555</name>
</gene>
<evidence type="ECO:0000256" key="1">
    <source>
        <dbReference type="SAM" id="MobiDB-lite"/>
    </source>
</evidence>
<evidence type="ECO:0000313" key="2">
    <source>
        <dbReference type="EMBL" id="UQN31788.1"/>
    </source>
</evidence>
<dbReference type="RefSeq" id="WP_249481212.1">
    <property type="nucleotide sequence ID" value="NZ_CP097219.1"/>
</dbReference>
<feature type="compositionally biased region" description="Acidic residues" evidence="1">
    <location>
        <begin position="332"/>
        <end position="349"/>
    </location>
</feature>